<dbReference type="CDD" id="cd00090">
    <property type="entry name" value="HTH_ARSR"/>
    <property type="match status" value="1"/>
</dbReference>
<dbReference type="PANTHER" id="PTHR18964">
    <property type="entry name" value="ROK (REPRESSOR, ORF, KINASE) FAMILY"/>
    <property type="match status" value="1"/>
</dbReference>
<dbReference type="InterPro" id="IPR012318">
    <property type="entry name" value="HTH_CRP"/>
</dbReference>
<dbReference type="RefSeq" id="WP_191801241.1">
    <property type="nucleotide sequence ID" value="NZ_JACSQF010000003.1"/>
</dbReference>
<dbReference type="Pfam" id="PF12802">
    <property type="entry name" value="MarR_2"/>
    <property type="match status" value="1"/>
</dbReference>
<proteinExistence type="inferred from homology"/>
<feature type="compositionally biased region" description="Gly residues" evidence="2">
    <location>
        <begin position="409"/>
        <end position="418"/>
    </location>
</feature>
<dbReference type="InterPro" id="IPR043129">
    <property type="entry name" value="ATPase_NBD"/>
</dbReference>
<comment type="caution">
    <text evidence="4">The sequence shown here is derived from an EMBL/GenBank/DDBJ whole genome shotgun (WGS) entry which is preliminary data.</text>
</comment>
<evidence type="ECO:0000256" key="1">
    <source>
        <dbReference type="ARBA" id="ARBA00006479"/>
    </source>
</evidence>
<dbReference type="PANTHER" id="PTHR18964:SF173">
    <property type="entry name" value="GLUCOKINASE"/>
    <property type="match status" value="1"/>
</dbReference>
<dbReference type="InterPro" id="IPR049874">
    <property type="entry name" value="ROK_cs"/>
</dbReference>
<dbReference type="InterPro" id="IPR036388">
    <property type="entry name" value="WH-like_DNA-bd_sf"/>
</dbReference>
<dbReference type="InterPro" id="IPR036390">
    <property type="entry name" value="WH_DNA-bd_sf"/>
</dbReference>
<dbReference type="Gene3D" id="1.10.10.10">
    <property type="entry name" value="Winged helix-like DNA-binding domain superfamily/Winged helix DNA-binding domain"/>
    <property type="match status" value="1"/>
</dbReference>
<protein>
    <submittedName>
        <fullName evidence="4">ROK family transcriptional regulator</fullName>
    </submittedName>
</protein>
<accession>A0ABR8TVP5</accession>
<organism evidence="4 5">
    <name type="scientific">Oerskovia merdavium</name>
    <dbReference type="NCBI Taxonomy" id="2762227"/>
    <lineage>
        <taxon>Bacteria</taxon>
        <taxon>Bacillati</taxon>
        <taxon>Actinomycetota</taxon>
        <taxon>Actinomycetes</taxon>
        <taxon>Micrococcales</taxon>
        <taxon>Cellulomonadaceae</taxon>
        <taxon>Oerskovia</taxon>
    </lineage>
</organism>
<evidence type="ECO:0000259" key="3">
    <source>
        <dbReference type="SMART" id="SM00419"/>
    </source>
</evidence>
<dbReference type="InterPro" id="IPR000600">
    <property type="entry name" value="ROK"/>
</dbReference>
<dbReference type="SUPFAM" id="SSF53067">
    <property type="entry name" value="Actin-like ATPase domain"/>
    <property type="match status" value="1"/>
</dbReference>
<name>A0ABR8TVP5_9CELL</name>
<dbReference type="PROSITE" id="PS01125">
    <property type="entry name" value="ROK"/>
    <property type="match status" value="1"/>
</dbReference>
<feature type="region of interest" description="Disordered" evidence="2">
    <location>
        <begin position="394"/>
        <end position="418"/>
    </location>
</feature>
<evidence type="ECO:0000313" key="4">
    <source>
        <dbReference type="EMBL" id="MBD7979856.1"/>
    </source>
</evidence>
<dbReference type="EMBL" id="JACSQF010000003">
    <property type="protein sequence ID" value="MBD7979856.1"/>
    <property type="molecule type" value="Genomic_DNA"/>
</dbReference>
<dbReference type="Gene3D" id="3.30.420.40">
    <property type="match status" value="2"/>
</dbReference>
<reference evidence="4 5" key="1">
    <citation type="submission" date="2020-08" db="EMBL/GenBank/DDBJ databases">
        <title>A Genomic Blueprint of the Chicken Gut Microbiome.</title>
        <authorList>
            <person name="Gilroy R."/>
            <person name="Ravi A."/>
            <person name="Getino M."/>
            <person name="Pursley I."/>
            <person name="Horton D.L."/>
            <person name="Alikhan N.-F."/>
            <person name="Baker D."/>
            <person name="Gharbi K."/>
            <person name="Hall N."/>
            <person name="Watson M."/>
            <person name="Adriaenssens E.M."/>
            <person name="Foster-Nyarko E."/>
            <person name="Jarju S."/>
            <person name="Secka A."/>
            <person name="Antonio M."/>
            <person name="Oren A."/>
            <person name="Chaudhuri R."/>
            <person name="La Ragione R.M."/>
            <person name="Hildebrand F."/>
            <person name="Pallen M.J."/>
        </authorList>
    </citation>
    <scope>NUCLEOTIDE SEQUENCE [LARGE SCALE GENOMIC DNA]</scope>
    <source>
        <strain evidence="4 5">Sa2CUA9</strain>
    </source>
</reference>
<sequence length="418" mass="43067">MNNDRSTPGSQTSLREANRTRIVDAVKRYGGLTQVELAEATGLSTATVSTIVKELTQAGVVDTRPTSRSGRRALKVTLARQLGLVAGIQFGHRHLKVALGDFGRTIVAEQQMPLPVDHRVDTGLDRAALLVMDLLERVGASTDELLTVGMALPAPVDISTGMISVRGIMRGWDDLHVGQVMSKRLARPVVVDNDANLAALAEAELGAARAVRDSVFVRVSYGTGAGVVINGNVHRGYAGTAGEIGHVQVDPAGPICRCGNRGCLETVVGSDALLALLRSSHGDLTLRDVISRALAGDPGCSRVVADAGDRIGIAVATLASAMNPQVIVVGGELAETGEILAGPLRDAVRRHLVPNTIAPVEVVLSELGPQAEVMGALALALQSTDVASDVRLAPGTPGPVGLASAQDPGGAGRSGAPG</sequence>
<dbReference type="SMART" id="SM00419">
    <property type="entry name" value="HTH_CRP"/>
    <property type="match status" value="1"/>
</dbReference>
<dbReference type="SUPFAM" id="SSF46785">
    <property type="entry name" value="Winged helix' DNA-binding domain"/>
    <property type="match status" value="1"/>
</dbReference>
<comment type="similarity">
    <text evidence="1">Belongs to the ROK (NagC/XylR) family.</text>
</comment>
<dbReference type="InterPro" id="IPR000835">
    <property type="entry name" value="HTH_MarR-typ"/>
</dbReference>
<dbReference type="Pfam" id="PF00480">
    <property type="entry name" value="ROK"/>
    <property type="match status" value="1"/>
</dbReference>
<feature type="domain" description="HTH crp-type" evidence="3">
    <location>
        <begin position="16"/>
        <end position="78"/>
    </location>
</feature>
<keyword evidence="5" id="KW-1185">Reference proteome</keyword>
<gene>
    <name evidence="4" type="ORF">H9641_03865</name>
</gene>
<dbReference type="Proteomes" id="UP000655570">
    <property type="component" value="Unassembled WGS sequence"/>
</dbReference>
<dbReference type="InterPro" id="IPR011991">
    <property type="entry name" value="ArsR-like_HTH"/>
</dbReference>
<evidence type="ECO:0000313" key="5">
    <source>
        <dbReference type="Proteomes" id="UP000655570"/>
    </source>
</evidence>
<evidence type="ECO:0000256" key="2">
    <source>
        <dbReference type="SAM" id="MobiDB-lite"/>
    </source>
</evidence>